<dbReference type="GO" id="GO:0008395">
    <property type="term" value="F:steroid hydroxylase activity"/>
    <property type="evidence" value="ECO:0007669"/>
    <property type="project" value="TreeGrafter"/>
</dbReference>
<dbReference type="GO" id="GO:0020037">
    <property type="term" value="F:heme binding"/>
    <property type="evidence" value="ECO:0007669"/>
    <property type="project" value="InterPro"/>
</dbReference>
<keyword evidence="6" id="KW-0812">Transmembrane</keyword>
<dbReference type="PANTHER" id="PTHR24304">
    <property type="entry name" value="CYTOCHROME P450 FAMILY 7"/>
    <property type="match status" value="1"/>
</dbReference>
<dbReference type="SUPFAM" id="SSF48264">
    <property type="entry name" value="Cytochrome P450"/>
    <property type="match status" value="1"/>
</dbReference>
<dbReference type="Gene3D" id="1.10.630.10">
    <property type="entry name" value="Cytochrome P450"/>
    <property type="match status" value="1"/>
</dbReference>
<gene>
    <name evidence="7" type="ORF">X797_008570</name>
</gene>
<dbReference type="InterPro" id="IPR001128">
    <property type="entry name" value="Cyt_P450"/>
</dbReference>
<organism evidence="7 8">
    <name type="scientific">Metarhizium robertsii</name>
    <dbReference type="NCBI Taxonomy" id="568076"/>
    <lineage>
        <taxon>Eukaryota</taxon>
        <taxon>Fungi</taxon>
        <taxon>Dikarya</taxon>
        <taxon>Ascomycota</taxon>
        <taxon>Pezizomycotina</taxon>
        <taxon>Sordariomycetes</taxon>
        <taxon>Hypocreomycetidae</taxon>
        <taxon>Hypocreales</taxon>
        <taxon>Clavicipitaceae</taxon>
        <taxon>Metarhizium</taxon>
    </lineage>
</organism>
<reference evidence="7 8" key="1">
    <citation type="submission" date="2014-02" db="EMBL/GenBank/DDBJ databases">
        <title>The genome sequence of the entomopathogenic fungus Metarhizium robertsii ARSEF 2575.</title>
        <authorList>
            <person name="Giuliano Garisto Donzelli B."/>
            <person name="Roe B.A."/>
            <person name="Macmil S.L."/>
            <person name="Krasnoff S.B."/>
            <person name="Gibson D.M."/>
        </authorList>
    </citation>
    <scope>NUCLEOTIDE SEQUENCE [LARGE SCALE GENOMIC DNA]</scope>
    <source>
        <strain evidence="7 8">ARSEF 2575</strain>
    </source>
</reference>
<dbReference type="GO" id="GO:0005506">
    <property type="term" value="F:iron ion binding"/>
    <property type="evidence" value="ECO:0007669"/>
    <property type="project" value="InterPro"/>
</dbReference>
<dbReference type="eggNOG" id="KOG0684">
    <property type="taxonomic scope" value="Eukaryota"/>
</dbReference>
<dbReference type="OrthoDB" id="3366823at2759"/>
<dbReference type="PANTHER" id="PTHR24304:SF2">
    <property type="entry name" value="24-HYDROXYCHOLESTEROL 7-ALPHA-HYDROXYLASE"/>
    <property type="match status" value="1"/>
</dbReference>
<keyword evidence="6" id="KW-0472">Membrane</keyword>
<evidence type="ECO:0000256" key="1">
    <source>
        <dbReference type="ARBA" id="ARBA00010617"/>
    </source>
</evidence>
<feature type="transmembrane region" description="Helical" evidence="6">
    <location>
        <begin position="30"/>
        <end position="53"/>
    </location>
</feature>
<evidence type="ECO:0000313" key="8">
    <source>
        <dbReference type="Proteomes" id="UP000030151"/>
    </source>
</evidence>
<evidence type="ECO:0000256" key="5">
    <source>
        <dbReference type="SAM" id="MobiDB-lite"/>
    </source>
</evidence>
<dbReference type="InterPro" id="IPR050529">
    <property type="entry name" value="CYP450_sterol_14alpha_dmase"/>
</dbReference>
<dbReference type="GO" id="GO:0016705">
    <property type="term" value="F:oxidoreductase activity, acting on paired donors, with incorporation or reduction of molecular oxygen"/>
    <property type="evidence" value="ECO:0007669"/>
    <property type="project" value="InterPro"/>
</dbReference>
<evidence type="ECO:0000256" key="6">
    <source>
        <dbReference type="SAM" id="Phobius"/>
    </source>
</evidence>
<comment type="similarity">
    <text evidence="1">Belongs to the cytochrome P450 family.</text>
</comment>
<dbReference type="Proteomes" id="UP000030151">
    <property type="component" value="Unassembled WGS sequence"/>
</dbReference>
<sequence>MSSAMAHTSVVGSPLVTLHVLVERLAQCDLVYSVSILFALCLLTSWIKTFWIFKSRAQHDGPKVPPYWPYTVPSIGPVVTTLSFALSRNPVNWVLSSSLFQHEHPVRVRVINTDMCLTQGPDMVKAVFKNSWTCTMAVLHRFVLGNVFGMSGEALQLYDLDKSGYRHKPMAATAVEPRNRIDHLTYGPMIKFLSGPGMRAFWNRYEMHLAQRLRQLPVGAEWTEMPDLTRVFEADVSHANTDALCGPYLLQRHPNFLEELWKLDRHLDCLFRSTPRVFAPRVYARRDRLLACVKDWRRHAQLNFRDDAVDENGDDPFWGSRVFRQRHALFSDMDHMDADAMAAADFGVIWASTRNSVVAGLWAVLEITSDKDLLRRVRREVAKCRDSSPTGINIALLLENPLLQSIYAEVLRLRVHMLLLRVPLFDNLHIREWVVPRGDLLLMSTTVAHMDPAVWNAGEGGRHPLDSFWAERFLRYEGVPGSGPRRTDGNEAGGSCPARGAGRREDGCPASAGGVSFGIKDVDGSWIPYGGGQRQCPGRHFAKRDIIYTAAVMVTYFDIEPLVDVDSLKMDMRGFGLGTMAVKGVVPFRIRRREVLGW</sequence>
<evidence type="ECO:0000313" key="7">
    <source>
        <dbReference type="EMBL" id="EXU98393.1"/>
    </source>
</evidence>
<dbReference type="HOGENOM" id="CLU_018012_2_1_1"/>
<evidence type="ECO:0000256" key="3">
    <source>
        <dbReference type="ARBA" id="ARBA00022723"/>
    </source>
</evidence>
<keyword evidence="4" id="KW-0408">Iron</keyword>
<dbReference type="Pfam" id="PF00067">
    <property type="entry name" value="p450"/>
    <property type="match status" value="1"/>
</dbReference>
<feature type="region of interest" description="Disordered" evidence="5">
    <location>
        <begin position="480"/>
        <end position="507"/>
    </location>
</feature>
<name>A0A0A1UQZ5_9HYPO</name>
<evidence type="ECO:0000256" key="2">
    <source>
        <dbReference type="ARBA" id="ARBA00022617"/>
    </source>
</evidence>
<dbReference type="AlphaFoldDB" id="A0A0A1UQZ5"/>
<protein>
    <submittedName>
        <fullName evidence="7">Cytochrome P450</fullName>
    </submittedName>
</protein>
<keyword evidence="6" id="KW-1133">Transmembrane helix</keyword>
<dbReference type="CDD" id="cd11040">
    <property type="entry name" value="CYP7_CYP8-like"/>
    <property type="match status" value="1"/>
</dbReference>
<keyword evidence="2" id="KW-0349">Heme</keyword>
<proteinExistence type="inferred from homology"/>
<dbReference type="EMBL" id="JELW01000027">
    <property type="protein sequence ID" value="EXU98393.1"/>
    <property type="molecule type" value="Genomic_DNA"/>
</dbReference>
<accession>A0A0A1UQZ5</accession>
<dbReference type="InterPro" id="IPR036396">
    <property type="entry name" value="Cyt_P450_sf"/>
</dbReference>
<keyword evidence="3" id="KW-0479">Metal-binding</keyword>
<comment type="caution">
    <text evidence="7">The sequence shown here is derived from an EMBL/GenBank/DDBJ whole genome shotgun (WGS) entry which is preliminary data.</text>
</comment>
<evidence type="ECO:0000256" key="4">
    <source>
        <dbReference type="ARBA" id="ARBA00023004"/>
    </source>
</evidence>